<dbReference type="PANTHER" id="PTHR43673:SF2">
    <property type="entry name" value="NITROREDUCTASE"/>
    <property type="match status" value="1"/>
</dbReference>
<comment type="caution">
    <text evidence="7">The sequence shown here is derived from an EMBL/GenBank/DDBJ whole genome shotgun (WGS) entry which is preliminary data.</text>
</comment>
<proteinExistence type="inferred from homology"/>
<organism evidence="7">
    <name type="scientific">marine sediment metagenome</name>
    <dbReference type="NCBI Taxonomy" id="412755"/>
    <lineage>
        <taxon>unclassified sequences</taxon>
        <taxon>metagenomes</taxon>
        <taxon>ecological metagenomes</taxon>
    </lineage>
</organism>
<evidence type="ECO:0000313" key="7">
    <source>
        <dbReference type="EMBL" id="GAG10892.1"/>
    </source>
</evidence>
<comment type="similarity">
    <text evidence="2">Belongs to the nitroreductase family.</text>
</comment>
<keyword evidence="3" id="KW-0285">Flavoprotein</keyword>
<evidence type="ECO:0000256" key="5">
    <source>
        <dbReference type="ARBA" id="ARBA00023002"/>
    </source>
</evidence>
<comment type="cofactor">
    <cofactor evidence="1">
        <name>FMN</name>
        <dbReference type="ChEBI" id="CHEBI:58210"/>
    </cofactor>
</comment>
<dbReference type="Pfam" id="PF00881">
    <property type="entry name" value="Nitroreductase"/>
    <property type="match status" value="2"/>
</dbReference>
<evidence type="ECO:0000256" key="4">
    <source>
        <dbReference type="ARBA" id="ARBA00022643"/>
    </source>
</evidence>
<dbReference type="PANTHER" id="PTHR43673">
    <property type="entry name" value="NAD(P)H NITROREDUCTASE YDGI-RELATED"/>
    <property type="match status" value="1"/>
</dbReference>
<feature type="domain" description="Nitroreductase" evidence="6">
    <location>
        <begin position="7"/>
        <end position="54"/>
    </location>
</feature>
<dbReference type="AlphaFoldDB" id="X0VI51"/>
<gene>
    <name evidence="7" type="ORF">S01H1_42961</name>
</gene>
<dbReference type="SUPFAM" id="SSF55469">
    <property type="entry name" value="FMN-dependent nitroreductase-like"/>
    <property type="match status" value="1"/>
</dbReference>
<dbReference type="EMBL" id="BARS01027343">
    <property type="protein sequence ID" value="GAG10892.1"/>
    <property type="molecule type" value="Genomic_DNA"/>
</dbReference>
<sequence>MDVMDAILKRRSIRAFTDEPVPDEAVEKLLEAARWAPSGGNRQFWRFIEVRDSRRLDMIKMFSAGLKGDPTLIIAICAKISEPMNLLDMGMASENIMLEAVELGLGSCAIASYSEKPVKQLLEIPDDMELVLLLSIGYPDEKPTPRPKKPLDEIAFSEKFGEGFRS</sequence>
<name>X0VI51_9ZZZZ</name>
<dbReference type="InterPro" id="IPR029479">
    <property type="entry name" value="Nitroreductase"/>
</dbReference>
<dbReference type="InterPro" id="IPR000415">
    <property type="entry name" value="Nitroreductase-like"/>
</dbReference>
<evidence type="ECO:0000256" key="1">
    <source>
        <dbReference type="ARBA" id="ARBA00001917"/>
    </source>
</evidence>
<keyword evidence="5" id="KW-0560">Oxidoreductase</keyword>
<dbReference type="GO" id="GO:0016491">
    <property type="term" value="F:oxidoreductase activity"/>
    <property type="evidence" value="ECO:0007669"/>
    <property type="project" value="UniProtKB-KW"/>
</dbReference>
<keyword evidence="4" id="KW-0288">FMN</keyword>
<accession>X0VI51</accession>
<feature type="domain" description="Nitroreductase" evidence="6">
    <location>
        <begin position="70"/>
        <end position="138"/>
    </location>
</feature>
<dbReference type="Gene3D" id="3.40.109.10">
    <property type="entry name" value="NADH Oxidase"/>
    <property type="match status" value="1"/>
</dbReference>
<reference evidence="7" key="1">
    <citation type="journal article" date="2014" name="Front. Microbiol.">
        <title>High frequency of phylogenetically diverse reductive dehalogenase-homologous genes in deep subseafloor sedimentary metagenomes.</title>
        <authorList>
            <person name="Kawai M."/>
            <person name="Futagami T."/>
            <person name="Toyoda A."/>
            <person name="Takaki Y."/>
            <person name="Nishi S."/>
            <person name="Hori S."/>
            <person name="Arai W."/>
            <person name="Tsubouchi T."/>
            <person name="Morono Y."/>
            <person name="Uchiyama I."/>
            <person name="Ito T."/>
            <person name="Fujiyama A."/>
            <person name="Inagaki F."/>
            <person name="Takami H."/>
        </authorList>
    </citation>
    <scope>NUCLEOTIDE SEQUENCE</scope>
    <source>
        <strain evidence="7">Expedition CK06-06</strain>
    </source>
</reference>
<protein>
    <recommendedName>
        <fullName evidence="6">Nitroreductase domain-containing protein</fullName>
    </recommendedName>
</protein>
<evidence type="ECO:0000256" key="2">
    <source>
        <dbReference type="ARBA" id="ARBA00007118"/>
    </source>
</evidence>
<evidence type="ECO:0000259" key="6">
    <source>
        <dbReference type="Pfam" id="PF00881"/>
    </source>
</evidence>
<evidence type="ECO:0000256" key="3">
    <source>
        <dbReference type="ARBA" id="ARBA00022630"/>
    </source>
</evidence>